<dbReference type="STRING" id="1156394.T0PI56"/>
<evidence type="ECO:0000256" key="2">
    <source>
        <dbReference type="ARBA" id="ARBA00022723"/>
    </source>
</evidence>
<dbReference type="GeneID" id="19957797"/>
<dbReference type="OMA" id="RIMHWET"/>
<dbReference type="PANTHER" id="PTHR12907">
    <property type="entry name" value="EGL NINE HOMOLOG-RELATED"/>
    <property type="match status" value="1"/>
</dbReference>
<dbReference type="InParanoid" id="T0PI56"/>
<gene>
    <name evidence="9" type="ORF">SDRG_17070</name>
</gene>
<evidence type="ECO:0000256" key="5">
    <source>
        <dbReference type="ARBA" id="ARBA00023002"/>
    </source>
</evidence>
<keyword evidence="7" id="KW-0175">Coiled coil</keyword>
<dbReference type="EMBL" id="JH767321">
    <property type="protein sequence ID" value="EQC25044.1"/>
    <property type="molecule type" value="Genomic_DNA"/>
</dbReference>
<dbReference type="PROSITE" id="PS51471">
    <property type="entry name" value="FE2OG_OXY"/>
    <property type="match status" value="1"/>
</dbReference>
<dbReference type="InterPro" id="IPR005123">
    <property type="entry name" value="Oxoglu/Fe-dep_dioxygenase_dom"/>
</dbReference>
<dbReference type="VEuPathDB" id="FungiDB:SDRG_17070"/>
<dbReference type="PANTHER" id="PTHR12907:SF26">
    <property type="entry name" value="HIF PROLYL HYDROXYLASE, ISOFORM C"/>
    <property type="match status" value="1"/>
</dbReference>
<evidence type="ECO:0000256" key="6">
    <source>
        <dbReference type="ARBA" id="ARBA00023004"/>
    </source>
</evidence>
<dbReference type="Proteomes" id="UP000030762">
    <property type="component" value="Unassembled WGS sequence"/>
</dbReference>
<dbReference type="AlphaFoldDB" id="T0PI56"/>
<proteinExistence type="predicted"/>
<comment type="cofactor">
    <cofactor evidence="1">
        <name>L-ascorbate</name>
        <dbReference type="ChEBI" id="CHEBI:38290"/>
    </cofactor>
</comment>
<evidence type="ECO:0000313" key="10">
    <source>
        <dbReference type="Proteomes" id="UP000030762"/>
    </source>
</evidence>
<dbReference type="Pfam" id="PF13640">
    <property type="entry name" value="2OG-FeII_Oxy_3"/>
    <property type="match status" value="1"/>
</dbReference>
<dbReference type="GO" id="GO:0031418">
    <property type="term" value="F:L-ascorbic acid binding"/>
    <property type="evidence" value="ECO:0007669"/>
    <property type="project" value="UniProtKB-KW"/>
</dbReference>
<organism evidence="9 10">
    <name type="scientific">Saprolegnia diclina (strain VS20)</name>
    <dbReference type="NCBI Taxonomy" id="1156394"/>
    <lineage>
        <taxon>Eukaryota</taxon>
        <taxon>Sar</taxon>
        <taxon>Stramenopiles</taxon>
        <taxon>Oomycota</taxon>
        <taxon>Saprolegniomycetes</taxon>
        <taxon>Saprolegniales</taxon>
        <taxon>Saprolegniaceae</taxon>
        <taxon>Saprolegnia</taxon>
    </lineage>
</organism>
<dbReference type="eggNOG" id="KOG3710">
    <property type="taxonomic scope" value="Eukaryota"/>
</dbReference>
<reference evidence="9 10" key="1">
    <citation type="submission" date="2012-04" db="EMBL/GenBank/DDBJ databases">
        <title>The Genome Sequence of Saprolegnia declina VS20.</title>
        <authorList>
            <consortium name="The Broad Institute Genome Sequencing Platform"/>
            <person name="Russ C."/>
            <person name="Nusbaum C."/>
            <person name="Tyler B."/>
            <person name="van West P."/>
            <person name="Dieguez-Uribeondo J."/>
            <person name="de Bruijn I."/>
            <person name="Tripathy S."/>
            <person name="Jiang R."/>
            <person name="Young S.K."/>
            <person name="Zeng Q."/>
            <person name="Gargeya S."/>
            <person name="Fitzgerald M."/>
            <person name="Haas B."/>
            <person name="Abouelleil A."/>
            <person name="Alvarado L."/>
            <person name="Arachchi H.M."/>
            <person name="Berlin A."/>
            <person name="Chapman S.B."/>
            <person name="Goldberg J."/>
            <person name="Griggs A."/>
            <person name="Gujja S."/>
            <person name="Hansen M."/>
            <person name="Howarth C."/>
            <person name="Imamovic A."/>
            <person name="Larimer J."/>
            <person name="McCowen C."/>
            <person name="Montmayeur A."/>
            <person name="Murphy C."/>
            <person name="Neiman D."/>
            <person name="Pearson M."/>
            <person name="Priest M."/>
            <person name="Roberts A."/>
            <person name="Saif S."/>
            <person name="Shea T."/>
            <person name="Sisk P."/>
            <person name="Sykes S."/>
            <person name="Wortman J."/>
            <person name="Nusbaum C."/>
            <person name="Birren B."/>
        </authorList>
    </citation>
    <scope>NUCLEOTIDE SEQUENCE [LARGE SCALE GENOMIC DNA]</scope>
    <source>
        <strain evidence="9 10">VS20</strain>
    </source>
</reference>
<dbReference type="GO" id="GO:0031543">
    <property type="term" value="F:peptidyl-proline dioxygenase activity"/>
    <property type="evidence" value="ECO:0007669"/>
    <property type="project" value="TreeGrafter"/>
</dbReference>
<dbReference type="RefSeq" id="XP_008621527.1">
    <property type="nucleotide sequence ID" value="XM_008623305.1"/>
</dbReference>
<keyword evidence="6" id="KW-0408">Iron</keyword>
<evidence type="ECO:0000259" key="8">
    <source>
        <dbReference type="PROSITE" id="PS51471"/>
    </source>
</evidence>
<dbReference type="OrthoDB" id="76265at2759"/>
<dbReference type="InterPro" id="IPR006620">
    <property type="entry name" value="Pro_4_hyd_alph"/>
</dbReference>
<evidence type="ECO:0000256" key="7">
    <source>
        <dbReference type="SAM" id="Coils"/>
    </source>
</evidence>
<keyword evidence="4" id="KW-0223">Dioxygenase</keyword>
<dbReference type="SMART" id="SM00702">
    <property type="entry name" value="P4Hc"/>
    <property type="match status" value="1"/>
</dbReference>
<keyword evidence="10" id="KW-1185">Reference proteome</keyword>
<name>T0PI56_SAPDV</name>
<dbReference type="InterPro" id="IPR051559">
    <property type="entry name" value="HIF_prolyl_hydroxylases"/>
</dbReference>
<feature type="coiled-coil region" evidence="7">
    <location>
        <begin position="144"/>
        <end position="185"/>
    </location>
</feature>
<keyword evidence="2" id="KW-0479">Metal-binding</keyword>
<protein>
    <recommendedName>
        <fullName evidence="8">Fe2OG dioxygenase domain-containing protein</fullName>
    </recommendedName>
</protein>
<evidence type="ECO:0000313" key="9">
    <source>
        <dbReference type="EMBL" id="EQC25044.1"/>
    </source>
</evidence>
<evidence type="ECO:0000256" key="3">
    <source>
        <dbReference type="ARBA" id="ARBA00022896"/>
    </source>
</evidence>
<evidence type="ECO:0000256" key="4">
    <source>
        <dbReference type="ARBA" id="ARBA00022964"/>
    </source>
</evidence>
<dbReference type="InterPro" id="IPR044862">
    <property type="entry name" value="Pro_4_hyd_alph_FE2OG_OXY"/>
</dbReference>
<feature type="non-terminal residue" evidence="9">
    <location>
        <position position="464"/>
    </location>
</feature>
<dbReference type="Gene3D" id="2.60.120.620">
    <property type="entry name" value="q2cbj1_9rhob like domain"/>
    <property type="match status" value="1"/>
</dbReference>
<dbReference type="GO" id="GO:0071456">
    <property type="term" value="P:cellular response to hypoxia"/>
    <property type="evidence" value="ECO:0007669"/>
    <property type="project" value="TreeGrafter"/>
</dbReference>
<feature type="domain" description="Fe2OG dioxygenase" evidence="8">
    <location>
        <begin position="337"/>
        <end position="431"/>
    </location>
</feature>
<dbReference type="GO" id="GO:0008198">
    <property type="term" value="F:ferrous iron binding"/>
    <property type="evidence" value="ECO:0007669"/>
    <property type="project" value="TreeGrafter"/>
</dbReference>
<keyword evidence="5" id="KW-0560">Oxidoreductase</keyword>
<accession>T0PI56</accession>
<sequence length="464" mass="51503">MTRIMHWETAALTNAFGNVVTVAPSCLVPFRADICTAPHTSGAIFSVHVLDTVGIHARADANDDDWHAKLCYTWPYTLLPVVHLSGEAYVFPSPDDMARWRRDAAKAAPPMALVPRALTPRPEKALDPLDEQAKAVFASLHEWKTSLEAQVETLTEALVLAQKDHAVAKHEYDLAERQRAAVERDANRAVLALSLGHASATPPKSGHIVHCDGDELLPPLPHAAAIADLSRALDQQHFALCDDFLGHGSAMQLYDAVNQLHASQDGLCFERGALAGGKTGRNLRYEMASVRGDDVLWLDGTEPACPPAIVTTLRQLDRLLLERLAGVNAELRSCALQRQRVMLTCYPGHGAAYVKHCDNPNRNGRKLTAILYLNPLWDERDGGQLVLHRTPPARISPVLDRLLVFFSDTRVPHEVLPSHAKRFALTVWYMDWDEFMEAQVFTDTANETHERHHIEAEIEKFQGK</sequence>
<evidence type="ECO:0000256" key="1">
    <source>
        <dbReference type="ARBA" id="ARBA00001961"/>
    </source>
</evidence>
<keyword evidence="3" id="KW-0847">Vitamin C</keyword>